<comment type="caution">
    <text evidence="2">The sequence shown here is derived from an EMBL/GenBank/DDBJ whole genome shotgun (WGS) entry which is preliminary data.</text>
</comment>
<keyword evidence="3" id="KW-1185">Reference proteome</keyword>
<organism evidence="2 3">
    <name type="scientific">Flavobacterium shii</name>
    <dbReference type="NCBI Taxonomy" id="2987687"/>
    <lineage>
        <taxon>Bacteria</taxon>
        <taxon>Pseudomonadati</taxon>
        <taxon>Bacteroidota</taxon>
        <taxon>Flavobacteriia</taxon>
        <taxon>Flavobacteriales</taxon>
        <taxon>Flavobacteriaceae</taxon>
        <taxon>Flavobacterium</taxon>
    </lineage>
</organism>
<evidence type="ECO:0000256" key="1">
    <source>
        <dbReference type="SAM" id="Phobius"/>
    </source>
</evidence>
<name>A0A9X2ZA18_9FLAO</name>
<evidence type="ECO:0000313" key="3">
    <source>
        <dbReference type="Proteomes" id="UP001151079"/>
    </source>
</evidence>
<gene>
    <name evidence="2" type="ORF">OIU83_01445</name>
</gene>
<accession>A0A9X2ZA18</accession>
<reference evidence="2" key="1">
    <citation type="submission" date="2022-10" db="EMBL/GenBank/DDBJ databases">
        <title>Two novel species of Flavobacterium.</title>
        <authorList>
            <person name="Liu Q."/>
            <person name="Xin Y.-H."/>
        </authorList>
    </citation>
    <scope>NUCLEOTIDE SEQUENCE</scope>
    <source>
        <strain evidence="2">LS1R49</strain>
    </source>
</reference>
<keyword evidence="1" id="KW-0472">Membrane</keyword>
<dbReference type="EMBL" id="JAOZEW010000001">
    <property type="protein sequence ID" value="MCV9926300.1"/>
    <property type="molecule type" value="Genomic_DNA"/>
</dbReference>
<proteinExistence type="predicted"/>
<protein>
    <submittedName>
        <fullName evidence="2">Uncharacterized protein</fullName>
    </submittedName>
</protein>
<keyword evidence="1" id="KW-1133">Transmembrane helix</keyword>
<sequence length="58" mass="6551">MDLLSYDEVIAYLANGELKGSNPRNVAFLFFGTTVSNMFFVAVFLMVKYSNIHEPSLK</sequence>
<dbReference type="Proteomes" id="UP001151079">
    <property type="component" value="Unassembled WGS sequence"/>
</dbReference>
<dbReference type="RefSeq" id="WP_264204500.1">
    <property type="nucleotide sequence ID" value="NZ_JAOZEW010000001.1"/>
</dbReference>
<evidence type="ECO:0000313" key="2">
    <source>
        <dbReference type="EMBL" id="MCV9926300.1"/>
    </source>
</evidence>
<keyword evidence="1" id="KW-0812">Transmembrane</keyword>
<feature type="transmembrane region" description="Helical" evidence="1">
    <location>
        <begin position="26"/>
        <end position="47"/>
    </location>
</feature>
<dbReference type="AlphaFoldDB" id="A0A9X2ZA18"/>